<evidence type="ECO:0000259" key="1">
    <source>
        <dbReference type="PROSITE" id="PS50011"/>
    </source>
</evidence>
<dbReference type="InterPro" id="IPR051681">
    <property type="entry name" value="Ser/Thr_Kinases-Pseudokinases"/>
</dbReference>
<dbReference type="VEuPathDB" id="FungiDB:FUN_017186"/>
<sequence length="473" mass="54793">MEKQHVFELFELKEKNPQINCNFRIDNEFLKTLNPERIGYLNSLKPEHESLLAPNCNLNLPYICDNCLHRILHGKFFSWTSGNELIDNFIQETQLFSSYERYPEWVPYNSLSQIKKIGEGGFGTVFSATWSWGIKSLEEEEYIEDYKTKKKIYHYRSGPCTVALKKLKGDMEITQAFLSEVQAQFDFCHLYGITQDPSTLEYLFIMRFAPQGDLRRYLLRNFDNLSLPNKLGIAQTICAELKKIHAKGWVHGDLHSGNILLLNEENAFISDFGLCRPIDEVESEEKIESEEKLYGVIPNVAPEMFCGKQRSQEGDIYSLGVILWELMCGIIAFADRPHNESLVLDIVFNGLRPQTCHFAPPVYNDLLKRCWDQDSSKRPSIYEVTDFIEKKCDYRLRDKKQIRDDTIGGNLFSSRNGGESSGSVLYRQLANSHNSGRIYSLMKWKPNKPTHLEAVYTSRLLSYKEYLLSRSKE</sequence>
<gene>
    <name evidence="2" type="ORF">RhiirA5_506161</name>
</gene>
<dbReference type="InterPro" id="IPR001245">
    <property type="entry name" value="Ser-Thr/Tyr_kinase_cat_dom"/>
</dbReference>
<comment type="caution">
    <text evidence="2">The sequence shown here is derived from an EMBL/GenBank/DDBJ whole genome shotgun (WGS) entry which is preliminary data.</text>
</comment>
<dbReference type="VEuPathDB" id="FungiDB:RhiirFUN_017560"/>
<accession>A0A2N0NV69</accession>
<organism evidence="2 3">
    <name type="scientific">Rhizophagus irregularis</name>
    <dbReference type="NCBI Taxonomy" id="588596"/>
    <lineage>
        <taxon>Eukaryota</taxon>
        <taxon>Fungi</taxon>
        <taxon>Fungi incertae sedis</taxon>
        <taxon>Mucoromycota</taxon>
        <taxon>Glomeromycotina</taxon>
        <taxon>Glomeromycetes</taxon>
        <taxon>Glomerales</taxon>
        <taxon>Glomeraceae</taxon>
        <taxon>Rhizophagus</taxon>
    </lineage>
</organism>
<reference evidence="2 3" key="2">
    <citation type="submission" date="2017-09" db="EMBL/GenBank/DDBJ databases">
        <title>Extensive intraspecific genome diversity in a model arbuscular mycorrhizal fungus.</title>
        <authorList>
            <person name="Chen E.C."/>
            <person name="Morin E."/>
            <person name="Beaudet D."/>
            <person name="Noel J."/>
            <person name="Ndikumana S."/>
            <person name="Charron P."/>
            <person name="St-Onge C."/>
            <person name="Giorgi J."/>
            <person name="Grigoriev I.V."/>
            <person name="Roux C."/>
            <person name="Martin F.M."/>
            <person name="Corradi N."/>
        </authorList>
    </citation>
    <scope>NUCLEOTIDE SEQUENCE [LARGE SCALE GENOMIC DNA]</scope>
    <source>
        <strain evidence="2 3">A5</strain>
    </source>
</reference>
<dbReference type="Pfam" id="PF07714">
    <property type="entry name" value="PK_Tyr_Ser-Thr"/>
    <property type="match status" value="1"/>
</dbReference>
<dbReference type="SUPFAM" id="SSF56112">
    <property type="entry name" value="Protein kinase-like (PK-like)"/>
    <property type="match status" value="1"/>
</dbReference>
<dbReference type="EMBL" id="LLXJ01002613">
    <property type="protein sequence ID" value="PKB98483.1"/>
    <property type="molecule type" value="Genomic_DNA"/>
</dbReference>
<dbReference type="VEuPathDB" id="FungiDB:RhiirA1_458576"/>
<dbReference type="InterPro" id="IPR011009">
    <property type="entry name" value="Kinase-like_dom_sf"/>
</dbReference>
<keyword evidence="2" id="KW-0418">Kinase</keyword>
<dbReference type="Gene3D" id="1.10.510.10">
    <property type="entry name" value="Transferase(Phosphotransferase) domain 1"/>
    <property type="match status" value="1"/>
</dbReference>
<dbReference type="PROSITE" id="PS50011">
    <property type="entry name" value="PROTEIN_KINASE_DOM"/>
    <property type="match status" value="1"/>
</dbReference>
<dbReference type="InterPro" id="IPR000719">
    <property type="entry name" value="Prot_kinase_dom"/>
</dbReference>
<name>A0A2N0NV69_9GLOM</name>
<reference evidence="2 3" key="1">
    <citation type="submission" date="2016-04" db="EMBL/GenBank/DDBJ databases">
        <title>Genome analyses suggest a sexual origin of heterokaryosis in a supposedly ancient asexual fungus.</title>
        <authorList>
            <person name="Ropars J."/>
            <person name="Sedzielewska K."/>
            <person name="Noel J."/>
            <person name="Charron P."/>
            <person name="Farinelli L."/>
            <person name="Marton T."/>
            <person name="Kruger M."/>
            <person name="Pelin A."/>
            <person name="Brachmann A."/>
            <person name="Corradi N."/>
        </authorList>
    </citation>
    <scope>NUCLEOTIDE SEQUENCE [LARGE SCALE GENOMIC DNA]</scope>
    <source>
        <strain evidence="2 3">A5</strain>
    </source>
</reference>
<feature type="domain" description="Protein kinase" evidence="1">
    <location>
        <begin position="111"/>
        <end position="388"/>
    </location>
</feature>
<dbReference type="VEuPathDB" id="FungiDB:RhiirA1_523898"/>
<dbReference type="Proteomes" id="UP000232722">
    <property type="component" value="Unassembled WGS sequence"/>
</dbReference>
<dbReference type="AlphaFoldDB" id="A0A2N0NV69"/>
<dbReference type="PANTHER" id="PTHR44329">
    <property type="entry name" value="SERINE/THREONINE-PROTEIN KINASE TNNI3K-RELATED"/>
    <property type="match status" value="1"/>
</dbReference>
<keyword evidence="2" id="KW-0808">Transferase</keyword>
<evidence type="ECO:0000313" key="3">
    <source>
        <dbReference type="Proteomes" id="UP000232722"/>
    </source>
</evidence>
<evidence type="ECO:0000313" key="2">
    <source>
        <dbReference type="EMBL" id="PKB98483.1"/>
    </source>
</evidence>
<dbReference type="GO" id="GO:0004674">
    <property type="term" value="F:protein serine/threonine kinase activity"/>
    <property type="evidence" value="ECO:0007669"/>
    <property type="project" value="TreeGrafter"/>
</dbReference>
<proteinExistence type="predicted"/>
<dbReference type="GO" id="GO:0005524">
    <property type="term" value="F:ATP binding"/>
    <property type="evidence" value="ECO:0007669"/>
    <property type="project" value="InterPro"/>
</dbReference>
<protein>
    <submittedName>
        <fullName evidence="2">Kinase-like protein</fullName>
    </submittedName>
</protein>